<reference evidence="3" key="1">
    <citation type="journal article" date="2014" name="Nat. Commun.">
        <title>The emerging biofuel crop Camelina sativa retains a highly undifferentiated hexaploid genome structure.</title>
        <authorList>
            <person name="Kagale S."/>
            <person name="Koh C."/>
            <person name="Nixon J."/>
            <person name="Bollina V."/>
            <person name="Clarke W.E."/>
            <person name="Tuteja R."/>
            <person name="Spillane C."/>
            <person name="Robinson S.J."/>
            <person name="Links M.G."/>
            <person name="Clarke C."/>
            <person name="Higgins E.E."/>
            <person name="Huebert T."/>
            <person name="Sharpe A.G."/>
            <person name="Parkin I.A."/>
        </authorList>
    </citation>
    <scope>NUCLEOTIDE SEQUENCE [LARGE SCALE GENOMIC DNA]</scope>
    <source>
        <strain evidence="3">cv. DH55</strain>
    </source>
</reference>
<dbReference type="GeneID" id="104711526"/>
<reference evidence="4" key="2">
    <citation type="submission" date="2025-08" db="UniProtKB">
        <authorList>
            <consortium name="RefSeq"/>
        </authorList>
    </citation>
    <scope>IDENTIFICATION</scope>
    <source>
        <tissue evidence="4">Leaf</tissue>
    </source>
</reference>
<evidence type="ECO:0000256" key="2">
    <source>
        <dbReference type="SAM" id="MobiDB-lite"/>
    </source>
</evidence>
<accession>A0ABM0THK0</accession>
<dbReference type="Proteomes" id="UP000694864">
    <property type="component" value="Chromosome 9"/>
</dbReference>
<dbReference type="RefSeq" id="XP_010426529.1">
    <property type="nucleotide sequence ID" value="XM_010428227.2"/>
</dbReference>
<proteinExistence type="inferred from homology"/>
<feature type="compositionally biased region" description="Basic and acidic residues" evidence="2">
    <location>
        <begin position="480"/>
        <end position="491"/>
    </location>
</feature>
<evidence type="ECO:0000313" key="3">
    <source>
        <dbReference type="Proteomes" id="UP000694864"/>
    </source>
</evidence>
<dbReference type="PANTHER" id="PTHR21531">
    <property type="entry name" value="LOW-TEMPERATURE VIABILITY PROTEIN LTV1-RELATED"/>
    <property type="match status" value="1"/>
</dbReference>
<gene>
    <name evidence="4" type="primary">LOC104711526</name>
</gene>
<feature type="compositionally biased region" description="Basic and acidic residues" evidence="2">
    <location>
        <begin position="440"/>
        <end position="473"/>
    </location>
</feature>
<organism evidence="3 4">
    <name type="scientific">Camelina sativa</name>
    <name type="common">False flax</name>
    <name type="synonym">Myagrum sativum</name>
    <dbReference type="NCBI Taxonomy" id="90675"/>
    <lineage>
        <taxon>Eukaryota</taxon>
        <taxon>Viridiplantae</taxon>
        <taxon>Streptophyta</taxon>
        <taxon>Embryophyta</taxon>
        <taxon>Tracheophyta</taxon>
        <taxon>Spermatophyta</taxon>
        <taxon>Magnoliopsida</taxon>
        <taxon>eudicotyledons</taxon>
        <taxon>Gunneridae</taxon>
        <taxon>Pentapetalae</taxon>
        <taxon>rosids</taxon>
        <taxon>malvids</taxon>
        <taxon>Brassicales</taxon>
        <taxon>Brassicaceae</taxon>
        <taxon>Camelineae</taxon>
        <taxon>Camelina</taxon>
    </lineage>
</organism>
<dbReference type="PANTHER" id="PTHR21531:SF0">
    <property type="entry name" value="PROTEIN LTV1 HOMOLOG"/>
    <property type="match status" value="1"/>
</dbReference>
<sequence length="507" mass="57117">MGKKKFIDKKKAATFELCPRDTSDPRYSDAPGGDKIFLRVDQNPVNINAFVEEEEEEEEVEDYSKFEDAPEELAYGYSGDSSNPLPAHLRKEILELGYPDDGYNYLEHLREIKNTGGGSNFYSNPKLEIDQLPRDVKAYDASRVKISGMLNEEGNDKLMYNVASKTVNVKVQRAIDPEVAALLENSDGSEFGSDVEDLEEDFVIQANLTQQGEASGVSNNNVEFSERREVRDRENVVGLTDKTVAENPRVPRPLDEHFDQLVLNEYGSDSDCDGYIAEEGEEEEEEDEGYMAQDIQSLIHEKAKNYELEEKYMNPADILKNSDSVKDKEEMDTAAHVIRRTVEYGENYDNGNEDEFVEITDESSDESEKYDCCTIISTYSNLDNHPGKINAPLSARQKKLSETVGKALSSNGNIITLGKGMLPVEFLPGRKAEQTVVEPEIPKAEPIKRKPHGQESKEEKKERKNAVKTERREARKMKKGIKELYRGETQRAQRAVAVSGPSSIPLK</sequence>
<dbReference type="InterPro" id="IPR007307">
    <property type="entry name" value="Ltv1"/>
</dbReference>
<comment type="similarity">
    <text evidence="1">Belongs to the LTV1 family.</text>
</comment>
<keyword evidence="3" id="KW-1185">Reference proteome</keyword>
<dbReference type="Pfam" id="PF04180">
    <property type="entry name" value="LTV"/>
    <property type="match status" value="1"/>
</dbReference>
<evidence type="ECO:0000313" key="4">
    <source>
        <dbReference type="RefSeq" id="XP_010426529.1"/>
    </source>
</evidence>
<name>A0ABM0THK0_CAMSA</name>
<feature type="region of interest" description="Disordered" evidence="2">
    <location>
        <begin position="437"/>
        <end position="507"/>
    </location>
</feature>
<protein>
    <submittedName>
        <fullName evidence="4">Protein LTV1 homolog</fullName>
    </submittedName>
</protein>
<evidence type="ECO:0000256" key="1">
    <source>
        <dbReference type="ARBA" id="ARBA00009078"/>
    </source>
</evidence>